<dbReference type="Proteomes" id="UP001221546">
    <property type="component" value="Chromosome"/>
</dbReference>
<evidence type="ECO:0000259" key="1">
    <source>
        <dbReference type="Pfam" id="PF09361"/>
    </source>
</evidence>
<proteinExistence type="predicted"/>
<name>A0ABY8JKX6_9BRAD</name>
<dbReference type="EMBL" id="CP121646">
    <property type="protein sequence ID" value="WFU65186.1"/>
    <property type="molecule type" value="Genomic_DNA"/>
</dbReference>
<gene>
    <name evidence="2" type="ORF">QA636_06505</name>
</gene>
<dbReference type="Pfam" id="PF09361">
    <property type="entry name" value="Phasin_2"/>
    <property type="match status" value="1"/>
</dbReference>
<evidence type="ECO:0000313" key="2">
    <source>
        <dbReference type="EMBL" id="WFU65186.1"/>
    </source>
</evidence>
<dbReference type="RefSeq" id="WP_057019032.1">
    <property type="nucleotide sequence ID" value="NZ_CP121646.1"/>
</dbReference>
<sequence>MSDNGRDHFEIPKFEIPKDMRSMAEASFEQARKAFEQFVTNAKDTAGKIEERNATVRAGAKDLSAKALSYAEKNVQSSLDYAEALLKAKDLSDVMRLHSEYVQGQMRSLAEQASEMGQAVSRAAMDAVKPKN</sequence>
<feature type="domain" description="Phasin" evidence="1">
    <location>
        <begin position="43"/>
        <end position="130"/>
    </location>
</feature>
<reference evidence="2 3" key="1">
    <citation type="submission" date="2023-04" db="EMBL/GenBank/DDBJ databases">
        <title>Australian commercial rhizobial inoculants.</title>
        <authorList>
            <person name="Kohlmeier M.G."/>
            <person name="O'Hara G.W."/>
            <person name="Colombi E."/>
            <person name="Ramsay J.P."/>
            <person name="Terpolilli J."/>
        </authorList>
    </citation>
    <scope>NUCLEOTIDE SEQUENCE [LARGE SCALE GENOMIC DNA]</scope>
    <source>
        <strain evidence="2 3">CB627</strain>
    </source>
</reference>
<dbReference type="InterPro" id="IPR018968">
    <property type="entry name" value="Phasin"/>
</dbReference>
<evidence type="ECO:0000313" key="3">
    <source>
        <dbReference type="Proteomes" id="UP001221546"/>
    </source>
</evidence>
<keyword evidence="3" id="KW-1185">Reference proteome</keyword>
<accession>A0ABY8JKX6</accession>
<protein>
    <submittedName>
        <fullName evidence="2">Phasin family protein</fullName>
    </submittedName>
</protein>
<organism evidence="2 3">
    <name type="scientific">Bradyrhizobium brasilense</name>
    <dbReference type="NCBI Taxonomy" id="1419277"/>
    <lineage>
        <taxon>Bacteria</taxon>
        <taxon>Pseudomonadati</taxon>
        <taxon>Pseudomonadota</taxon>
        <taxon>Alphaproteobacteria</taxon>
        <taxon>Hyphomicrobiales</taxon>
        <taxon>Nitrobacteraceae</taxon>
        <taxon>Bradyrhizobium</taxon>
    </lineage>
</organism>